<dbReference type="GO" id="GO:0005829">
    <property type="term" value="C:cytosol"/>
    <property type="evidence" value="ECO:0007669"/>
    <property type="project" value="TreeGrafter"/>
</dbReference>
<dbReference type="PROSITE" id="PS50082">
    <property type="entry name" value="WD_REPEATS_2"/>
    <property type="match status" value="1"/>
</dbReference>
<dbReference type="CDD" id="cd16693">
    <property type="entry name" value="mRING-H2-C3H3C2_WDR24"/>
    <property type="match status" value="1"/>
</dbReference>
<dbReference type="Pfam" id="PF00400">
    <property type="entry name" value="WD40"/>
    <property type="match status" value="1"/>
</dbReference>
<dbReference type="Pfam" id="PF17120">
    <property type="entry name" value="zf-RING_16"/>
    <property type="match status" value="1"/>
</dbReference>
<dbReference type="GO" id="GO:0061700">
    <property type="term" value="C:GATOR2 complex"/>
    <property type="evidence" value="ECO:0007669"/>
    <property type="project" value="TreeGrafter"/>
</dbReference>
<proteinExistence type="predicted"/>
<dbReference type="GO" id="GO:0005774">
    <property type="term" value="C:vacuolar membrane"/>
    <property type="evidence" value="ECO:0007669"/>
    <property type="project" value="TreeGrafter"/>
</dbReference>
<dbReference type="SMART" id="SM00320">
    <property type="entry name" value="WD40"/>
    <property type="match status" value="5"/>
</dbReference>
<evidence type="ECO:0000313" key="5">
    <source>
        <dbReference type="EMBL" id="CAD8144622.1"/>
    </source>
</evidence>
<dbReference type="InterPro" id="IPR037590">
    <property type="entry name" value="WDR24"/>
</dbReference>
<keyword evidence="1 3" id="KW-0853">WD repeat</keyword>
<protein>
    <recommendedName>
        <fullName evidence="4">WDR59/RTC1-like RING zinc finger domain-containing protein</fullName>
    </recommendedName>
</protein>
<comment type="caution">
    <text evidence="5">The sequence shown here is derived from an EMBL/GenBank/DDBJ whole genome shotgun (WGS) entry which is preliminary data.</text>
</comment>
<name>A0A8S1T1J0_PAROT</name>
<reference evidence="5" key="1">
    <citation type="submission" date="2021-01" db="EMBL/GenBank/DDBJ databases">
        <authorList>
            <consortium name="Genoscope - CEA"/>
            <person name="William W."/>
        </authorList>
    </citation>
    <scope>NUCLEOTIDE SEQUENCE</scope>
</reference>
<dbReference type="Proteomes" id="UP000683925">
    <property type="component" value="Unassembled WGS sequence"/>
</dbReference>
<feature type="repeat" description="WD" evidence="3">
    <location>
        <begin position="275"/>
        <end position="316"/>
    </location>
</feature>
<evidence type="ECO:0000256" key="2">
    <source>
        <dbReference type="ARBA" id="ARBA00022737"/>
    </source>
</evidence>
<keyword evidence="6" id="KW-1185">Reference proteome</keyword>
<dbReference type="OMA" id="WDSRRHE"/>
<evidence type="ECO:0000313" key="6">
    <source>
        <dbReference type="Proteomes" id="UP000683925"/>
    </source>
</evidence>
<organism evidence="5 6">
    <name type="scientific">Paramecium octaurelia</name>
    <dbReference type="NCBI Taxonomy" id="43137"/>
    <lineage>
        <taxon>Eukaryota</taxon>
        <taxon>Sar</taxon>
        <taxon>Alveolata</taxon>
        <taxon>Ciliophora</taxon>
        <taxon>Intramacronucleata</taxon>
        <taxon>Oligohymenophorea</taxon>
        <taxon>Peniculida</taxon>
        <taxon>Parameciidae</taxon>
        <taxon>Paramecium</taxon>
    </lineage>
</organism>
<keyword evidence="2" id="KW-0677">Repeat</keyword>
<sequence length="749" mass="87273">MDQELDLQTSISSIDIDQQGRNLVVGGREILKIIDLDQVNKKMNIKQNMRRQGTKLAIGYVEFNRKKPTLLLAASVQGQFQVWDIDKQKETVYRNHQAAIHRMNWHNENCFISGGQDYTINYYDYRQTAAQPIFTLQRNEAIRDIKFNITRDNYFMAASDTGQLEYFDIRKQQDIVTEINLKGRKQDPLTNLIICLDWTKDNVLASGSNDKEIKILQVENHTDIREKGIIQHIDGSSHIKWHVQNNSLLSVSSLNRDISVTTYDIRTPFRPMHIVKGHNDIITSFVLSQDEQYIFTGSKDKYLRMQSVRQAYQVYNNCPIFPVAFNQYNDLLMKLESPFQNQYESEKSNPYYMNMPSIQRQSSNDEIFFQKAKTQNTSQNNLIHNSQQDIQKATSVSPQNSQIQKSNVRSIFYIEAIDQIFDPKIPFDEELKYFQKNYNSKKDFSYNSNVALQINKPEIAHYWKALEHLINDFKKLSKDCISNIFTQDYPVQLPNKGNDQSDDDQKSPLELTTQITKNNNKTLEKKQLDSQDIQKLYKYFEKYPAAFRQELDSKNIIIEDQHLKIHIERIPYYKNLLRTMTPIGYLLTDKQHMMQVISNSILQLIQHVIDQGDLPSGFWMAACAKNYVQFPDLIAKKWTQSYIELLVAFGKYTLAMKAALESPVEQFRTSNKYVTNYKCLGPCKNNQTTGAYCNICKIDFICSICFKPVRGLYLWCQQCMHGGHMKEIKNWFSTNSQCPSGCGHNCFDK</sequence>
<dbReference type="GO" id="GO:1904263">
    <property type="term" value="P:positive regulation of TORC1 signaling"/>
    <property type="evidence" value="ECO:0007669"/>
    <property type="project" value="TreeGrafter"/>
</dbReference>
<feature type="domain" description="WDR59/RTC1-like RING zinc finger" evidence="4">
    <location>
        <begin position="701"/>
        <end position="748"/>
    </location>
</feature>
<dbReference type="OrthoDB" id="288435at2759"/>
<dbReference type="InterPro" id="IPR049566">
    <property type="entry name" value="WDR59_RTC1-like_RING_Znf"/>
</dbReference>
<dbReference type="AlphaFoldDB" id="A0A8S1T1J0"/>
<accession>A0A8S1T1J0</accession>
<dbReference type="EMBL" id="CAJJDP010000016">
    <property type="protein sequence ID" value="CAD8144622.1"/>
    <property type="molecule type" value="Genomic_DNA"/>
</dbReference>
<dbReference type="InterPro" id="IPR001680">
    <property type="entry name" value="WD40_rpt"/>
</dbReference>
<evidence type="ECO:0000259" key="4">
    <source>
        <dbReference type="Pfam" id="PF17120"/>
    </source>
</evidence>
<gene>
    <name evidence="5" type="ORF">POCTA_138.1.T0160248</name>
</gene>
<dbReference type="PANTHER" id="PTHR46200">
    <property type="entry name" value="GATOR COMPLEX PROTEIN WDR24"/>
    <property type="match status" value="1"/>
</dbReference>
<dbReference type="PANTHER" id="PTHR46200:SF1">
    <property type="entry name" value="GATOR COMPLEX PROTEIN WDR24"/>
    <property type="match status" value="1"/>
</dbReference>
<evidence type="ECO:0000256" key="3">
    <source>
        <dbReference type="PROSITE-ProRule" id="PRU00221"/>
    </source>
</evidence>
<dbReference type="GO" id="GO:0016239">
    <property type="term" value="P:positive regulation of macroautophagy"/>
    <property type="evidence" value="ECO:0007669"/>
    <property type="project" value="TreeGrafter"/>
</dbReference>
<evidence type="ECO:0000256" key="1">
    <source>
        <dbReference type="ARBA" id="ARBA00022574"/>
    </source>
</evidence>